<sequence length="77" mass="9154">MKGPMERWWERLQFTLLFLALAVVVHGFFGWFHDWLEPKDPYRTPEGKAFKVFMTGEGNDPDASPGDRLRLFYWMGE</sequence>
<proteinExistence type="predicted"/>
<keyword evidence="3" id="KW-1185">Reference proteome</keyword>
<organism evidence="2 3">
    <name type="scientific">Cohnella phaseoli</name>
    <dbReference type="NCBI Taxonomy" id="456490"/>
    <lineage>
        <taxon>Bacteria</taxon>
        <taxon>Bacillati</taxon>
        <taxon>Bacillota</taxon>
        <taxon>Bacilli</taxon>
        <taxon>Bacillales</taxon>
        <taxon>Paenibacillaceae</taxon>
        <taxon>Cohnella</taxon>
    </lineage>
</organism>
<reference evidence="2 3" key="1">
    <citation type="submission" date="2018-07" db="EMBL/GenBank/DDBJ databases">
        <title>Genomic Encyclopedia of Type Strains, Phase III (KMG-III): the genomes of soil and plant-associated and newly described type strains.</title>
        <authorList>
            <person name="Whitman W."/>
        </authorList>
    </citation>
    <scope>NUCLEOTIDE SEQUENCE [LARGE SCALE GENOMIC DNA]</scope>
    <source>
        <strain evidence="2 3">CECT 7287</strain>
    </source>
</reference>
<evidence type="ECO:0000313" key="2">
    <source>
        <dbReference type="EMBL" id="RED89474.1"/>
    </source>
</evidence>
<gene>
    <name evidence="2" type="ORF">DFP98_101451</name>
</gene>
<feature type="transmembrane region" description="Helical" evidence="1">
    <location>
        <begin position="12"/>
        <end position="32"/>
    </location>
</feature>
<dbReference type="Proteomes" id="UP000256977">
    <property type="component" value="Unassembled WGS sequence"/>
</dbReference>
<dbReference type="EMBL" id="QRDZ01000001">
    <property type="protein sequence ID" value="RED89474.1"/>
    <property type="molecule type" value="Genomic_DNA"/>
</dbReference>
<dbReference type="Pfam" id="PF14004">
    <property type="entry name" value="DUF4227"/>
    <property type="match status" value="1"/>
</dbReference>
<keyword evidence="1" id="KW-0472">Membrane</keyword>
<evidence type="ECO:0000313" key="3">
    <source>
        <dbReference type="Proteomes" id="UP000256977"/>
    </source>
</evidence>
<name>A0A3D9KSW6_9BACL</name>
<dbReference type="AlphaFoldDB" id="A0A3D9KSW6"/>
<keyword evidence="1" id="KW-0812">Transmembrane</keyword>
<protein>
    <submittedName>
        <fullName evidence="2">Uncharacterized protein DUF4227</fullName>
    </submittedName>
</protein>
<dbReference type="OrthoDB" id="2691647at2"/>
<accession>A0A3D9KSW6</accession>
<dbReference type="InterPro" id="IPR025321">
    <property type="entry name" value="DUF4227"/>
</dbReference>
<keyword evidence="1" id="KW-1133">Transmembrane helix</keyword>
<dbReference type="RefSeq" id="WP_116058909.1">
    <property type="nucleotide sequence ID" value="NZ_QRDZ01000001.1"/>
</dbReference>
<evidence type="ECO:0000256" key="1">
    <source>
        <dbReference type="SAM" id="Phobius"/>
    </source>
</evidence>
<comment type="caution">
    <text evidence="2">The sequence shown here is derived from an EMBL/GenBank/DDBJ whole genome shotgun (WGS) entry which is preliminary data.</text>
</comment>